<accession>U5DBJ0</accession>
<dbReference type="EMBL" id="KI392062">
    <property type="protein sequence ID" value="ERN19899.1"/>
    <property type="molecule type" value="Genomic_DNA"/>
</dbReference>
<dbReference type="Gramene" id="ERN19899">
    <property type="protein sequence ID" value="ERN19899"/>
    <property type="gene ID" value="AMTR_s00071p00075430"/>
</dbReference>
<dbReference type="AlphaFoldDB" id="U5DBJ0"/>
<gene>
    <name evidence="1" type="ORF">AMTR_s00071p00075430</name>
</gene>
<reference evidence="2" key="1">
    <citation type="journal article" date="2013" name="Science">
        <title>The Amborella genome and the evolution of flowering plants.</title>
        <authorList>
            <consortium name="Amborella Genome Project"/>
        </authorList>
    </citation>
    <scope>NUCLEOTIDE SEQUENCE [LARGE SCALE GENOMIC DNA]</scope>
</reference>
<keyword evidence="2" id="KW-1185">Reference proteome</keyword>
<dbReference type="STRING" id="13333.U5DBJ0"/>
<dbReference type="Proteomes" id="UP000017836">
    <property type="component" value="Unassembled WGS sequence"/>
</dbReference>
<protein>
    <submittedName>
        <fullName evidence="1">Uncharacterized protein</fullName>
    </submittedName>
</protein>
<dbReference type="HOGENOM" id="CLU_144383_0_0_1"/>
<evidence type="ECO:0000313" key="2">
    <source>
        <dbReference type="Proteomes" id="UP000017836"/>
    </source>
</evidence>
<proteinExistence type="predicted"/>
<organism evidence="1 2">
    <name type="scientific">Amborella trichopoda</name>
    <dbReference type="NCBI Taxonomy" id="13333"/>
    <lineage>
        <taxon>Eukaryota</taxon>
        <taxon>Viridiplantae</taxon>
        <taxon>Streptophyta</taxon>
        <taxon>Embryophyta</taxon>
        <taxon>Tracheophyta</taxon>
        <taxon>Spermatophyta</taxon>
        <taxon>Magnoliopsida</taxon>
        <taxon>Amborellales</taxon>
        <taxon>Amborellaceae</taxon>
        <taxon>Amborella</taxon>
    </lineage>
</organism>
<name>U5DBJ0_AMBTC</name>
<evidence type="ECO:0000313" key="1">
    <source>
        <dbReference type="EMBL" id="ERN19899.1"/>
    </source>
</evidence>
<sequence>MEFIALHGQRFLPLYRFNWMTGDWTLPKGTLKDGGMVEKMFLSFDRLRLLIAGCQISSDEKESLLLRNVSENTRGFDQMYAAYLDKARLFASFLPEFPTKRQIPQDIDPDLVQFKV</sequence>